<dbReference type="PANTHER" id="PTHR46417:SF1">
    <property type="entry name" value="TRNA (GUANINE-N(1)-)-METHYLTRANSFERASE"/>
    <property type="match status" value="1"/>
</dbReference>
<proteinExistence type="inferred from homology"/>
<feature type="binding site" evidence="15 16">
    <location>
        <position position="122"/>
    </location>
    <ligand>
        <name>S-adenosyl-L-methionine</name>
        <dbReference type="ChEBI" id="CHEBI:59789"/>
    </ligand>
</feature>
<keyword evidence="7 15" id="KW-0963">Cytoplasm</keyword>
<comment type="caution">
    <text evidence="19">The sequence shown here is derived from an EMBL/GenBank/DDBJ whole genome shotgun (WGS) entry which is preliminary data.</text>
</comment>
<dbReference type="Proteomes" id="UP000521676">
    <property type="component" value="Unassembled WGS sequence"/>
</dbReference>
<name>A0A8T7LSA2_9CHLR</name>
<dbReference type="InterPro" id="IPR016009">
    <property type="entry name" value="tRNA_MeTrfase_TRMD/TRM10"/>
</dbReference>
<dbReference type="Gene3D" id="3.40.1280.10">
    <property type="match status" value="1"/>
</dbReference>
<accession>A0A8T7LSA2</accession>
<keyword evidence="9 15" id="KW-0808">Transferase</keyword>
<evidence type="ECO:0000256" key="15">
    <source>
        <dbReference type="HAMAP-Rule" id="MF_00605"/>
    </source>
</evidence>
<evidence type="ECO:0000256" key="5">
    <source>
        <dbReference type="ARBA" id="ARBA00012807"/>
    </source>
</evidence>
<comment type="subunit">
    <text evidence="4 15 17">Homodimer.</text>
</comment>
<keyword evidence="11 15" id="KW-0819">tRNA processing</keyword>
<dbReference type="AlphaFoldDB" id="A0A8T7LSA2"/>
<keyword evidence="10 15" id="KW-0949">S-adenosyl-L-methionine</keyword>
<keyword evidence="8 15" id="KW-0489">Methyltransferase</keyword>
<evidence type="ECO:0000313" key="19">
    <source>
        <dbReference type="EMBL" id="NWJ44888.1"/>
    </source>
</evidence>
<comment type="similarity">
    <text evidence="3 15 17">Belongs to the RNA methyltransferase TrmD family.</text>
</comment>
<evidence type="ECO:0000256" key="12">
    <source>
        <dbReference type="ARBA" id="ARBA00029736"/>
    </source>
</evidence>
<sequence length="268" mass="30540">MRFDILTLFPEMFEATLSASILGRAQSQGLFEARAHNIRDWGLGRHKQVDDYPYGGGAGMVFRPEPLFACLEAVLELPEAISLENPLAVDFPVILLSPQGERFTQQIAQELANHQRIVLICGHYEGFDERIARYATNRELSIGDYVLTGGELAAMVIVDAVARLKPGVLAEESPHEESHTRPLLEYPHYTRPAEFRGWKVPDMLVSGHHAKVAEWRFKESLRRTMQRRPDLLEQIETELDKKERKLLAQVRQEETERLPASDSIEENL</sequence>
<feature type="domain" description="tRNA methyltransferase TRMD/TRM10-type" evidence="18">
    <location>
        <begin position="1"/>
        <end position="234"/>
    </location>
</feature>
<comment type="catalytic activity">
    <reaction evidence="14 15 17">
        <text>guanosine(37) in tRNA + S-adenosyl-L-methionine = N(1)-methylguanosine(37) in tRNA + S-adenosyl-L-homocysteine + H(+)</text>
        <dbReference type="Rhea" id="RHEA:36899"/>
        <dbReference type="Rhea" id="RHEA-COMP:10145"/>
        <dbReference type="Rhea" id="RHEA-COMP:10147"/>
        <dbReference type="ChEBI" id="CHEBI:15378"/>
        <dbReference type="ChEBI" id="CHEBI:57856"/>
        <dbReference type="ChEBI" id="CHEBI:59789"/>
        <dbReference type="ChEBI" id="CHEBI:73542"/>
        <dbReference type="ChEBI" id="CHEBI:74269"/>
        <dbReference type="EC" id="2.1.1.228"/>
    </reaction>
</comment>
<dbReference type="InterPro" id="IPR002649">
    <property type="entry name" value="tRNA_m1G_MeTrfase_TrmD"/>
</dbReference>
<dbReference type="SUPFAM" id="SSF75217">
    <property type="entry name" value="alpha/beta knot"/>
    <property type="match status" value="1"/>
</dbReference>
<evidence type="ECO:0000256" key="6">
    <source>
        <dbReference type="ARBA" id="ARBA00014679"/>
    </source>
</evidence>
<dbReference type="HAMAP" id="MF_00605">
    <property type="entry name" value="TrmD"/>
    <property type="match status" value="1"/>
</dbReference>
<dbReference type="FunFam" id="3.40.1280.10:FF:000001">
    <property type="entry name" value="tRNA (guanine-N(1)-)-methyltransferase"/>
    <property type="match status" value="1"/>
</dbReference>
<comment type="subcellular location">
    <subcellularLocation>
        <location evidence="2 15 17">Cytoplasm</location>
    </subcellularLocation>
</comment>
<evidence type="ECO:0000256" key="14">
    <source>
        <dbReference type="ARBA" id="ARBA00047783"/>
    </source>
</evidence>
<dbReference type="GO" id="GO:0052906">
    <property type="term" value="F:tRNA (guanine(37)-N1)-methyltransferase activity"/>
    <property type="evidence" value="ECO:0007669"/>
    <property type="project" value="UniProtKB-UniRule"/>
</dbReference>
<evidence type="ECO:0000256" key="10">
    <source>
        <dbReference type="ARBA" id="ARBA00022691"/>
    </source>
</evidence>
<dbReference type="GO" id="GO:0002939">
    <property type="term" value="P:tRNA N1-guanine methylation"/>
    <property type="evidence" value="ECO:0007669"/>
    <property type="project" value="TreeGrafter"/>
</dbReference>
<evidence type="ECO:0000256" key="11">
    <source>
        <dbReference type="ARBA" id="ARBA00022694"/>
    </source>
</evidence>
<dbReference type="InterPro" id="IPR023148">
    <property type="entry name" value="tRNA_m1G_MeTrfase_C_sf"/>
</dbReference>
<dbReference type="InterPro" id="IPR029026">
    <property type="entry name" value="tRNA_m1G_MTases_N"/>
</dbReference>
<organism evidence="19 20">
    <name type="scientific">Candidatus Chlorohelix allophototropha</name>
    <dbReference type="NCBI Taxonomy" id="3003348"/>
    <lineage>
        <taxon>Bacteria</taxon>
        <taxon>Bacillati</taxon>
        <taxon>Chloroflexota</taxon>
        <taxon>Chloroflexia</taxon>
        <taxon>Candidatus Chloroheliales</taxon>
        <taxon>Candidatus Chloroheliaceae</taxon>
        <taxon>Candidatus Chlorohelix</taxon>
    </lineage>
</organism>
<dbReference type="InterPro" id="IPR029028">
    <property type="entry name" value="Alpha/beta_knot_MTases"/>
</dbReference>
<feature type="binding site" evidence="15 16">
    <location>
        <begin position="142"/>
        <end position="147"/>
    </location>
    <ligand>
        <name>S-adenosyl-L-methionine</name>
        <dbReference type="ChEBI" id="CHEBI:59789"/>
    </ligand>
</feature>
<dbReference type="EMBL" id="JACATZ010000001">
    <property type="protein sequence ID" value="NWJ44888.1"/>
    <property type="molecule type" value="Genomic_DNA"/>
</dbReference>
<dbReference type="FunFam" id="1.10.1270.20:FF:000001">
    <property type="entry name" value="tRNA (guanine-N(1)-)-methyltransferase"/>
    <property type="match status" value="1"/>
</dbReference>
<evidence type="ECO:0000256" key="13">
    <source>
        <dbReference type="ARBA" id="ARBA00033392"/>
    </source>
</evidence>
<evidence type="ECO:0000256" key="1">
    <source>
        <dbReference type="ARBA" id="ARBA00002634"/>
    </source>
</evidence>
<dbReference type="PIRSF" id="PIRSF000386">
    <property type="entry name" value="tRNA_mtase"/>
    <property type="match status" value="1"/>
</dbReference>
<evidence type="ECO:0000256" key="2">
    <source>
        <dbReference type="ARBA" id="ARBA00004496"/>
    </source>
</evidence>
<evidence type="ECO:0000256" key="3">
    <source>
        <dbReference type="ARBA" id="ARBA00007630"/>
    </source>
</evidence>
<evidence type="ECO:0000313" key="20">
    <source>
        <dbReference type="Proteomes" id="UP000521676"/>
    </source>
</evidence>
<reference evidence="19 20" key="1">
    <citation type="submission" date="2020-06" db="EMBL/GenBank/DDBJ databases">
        <title>Anoxygenic phototrophic Chloroflexota member uses a Type I reaction center.</title>
        <authorList>
            <person name="Tsuji J.M."/>
            <person name="Shaw N.A."/>
            <person name="Nagashima S."/>
            <person name="Venkiteswaran J."/>
            <person name="Schiff S.L."/>
            <person name="Hanada S."/>
            <person name="Tank M."/>
            <person name="Neufeld J.D."/>
        </authorList>
    </citation>
    <scope>NUCLEOTIDE SEQUENCE [LARGE SCALE GENOMIC DNA]</scope>
    <source>
        <strain evidence="19">L227-S17</strain>
    </source>
</reference>
<dbReference type="EC" id="2.1.1.228" evidence="5 15"/>
<dbReference type="CDD" id="cd18080">
    <property type="entry name" value="TrmD-like"/>
    <property type="match status" value="1"/>
</dbReference>
<evidence type="ECO:0000256" key="9">
    <source>
        <dbReference type="ARBA" id="ARBA00022679"/>
    </source>
</evidence>
<evidence type="ECO:0000256" key="16">
    <source>
        <dbReference type="PIRSR" id="PIRSR000386-1"/>
    </source>
</evidence>
<evidence type="ECO:0000259" key="18">
    <source>
        <dbReference type="Pfam" id="PF01746"/>
    </source>
</evidence>
<dbReference type="NCBIfam" id="TIGR00088">
    <property type="entry name" value="trmD"/>
    <property type="match status" value="1"/>
</dbReference>
<evidence type="ECO:0000256" key="7">
    <source>
        <dbReference type="ARBA" id="ARBA00022490"/>
    </source>
</evidence>
<comment type="function">
    <text evidence="1 15 17">Specifically methylates guanosine-37 in various tRNAs.</text>
</comment>
<evidence type="ECO:0000256" key="8">
    <source>
        <dbReference type="ARBA" id="ARBA00022603"/>
    </source>
</evidence>
<dbReference type="PANTHER" id="PTHR46417">
    <property type="entry name" value="TRNA (GUANINE-N(1)-)-METHYLTRANSFERASE"/>
    <property type="match status" value="1"/>
</dbReference>
<dbReference type="NCBIfam" id="NF000648">
    <property type="entry name" value="PRK00026.1"/>
    <property type="match status" value="1"/>
</dbReference>
<dbReference type="RefSeq" id="WP_341468663.1">
    <property type="nucleotide sequence ID" value="NZ_CP128399.1"/>
</dbReference>
<evidence type="ECO:0000256" key="4">
    <source>
        <dbReference type="ARBA" id="ARBA00011738"/>
    </source>
</evidence>
<dbReference type="Gene3D" id="1.10.1270.20">
    <property type="entry name" value="tRNA(m1g37)methyltransferase, domain 2"/>
    <property type="match status" value="1"/>
</dbReference>
<gene>
    <name evidence="15 19" type="primary">trmD</name>
    <name evidence="19" type="ORF">HXX08_03330</name>
</gene>
<dbReference type="GO" id="GO:0005829">
    <property type="term" value="C:cytosol"/>
    <property type="evidence" value="ECO:0007669"/>
    <property type="project" value="TreeGrafter"/>
</dbReference>
<evidence type="ECO:0000256" key="17">
    <source>
        <dbReference type="RuleBase" id="RU003464"/>
    </source>
</evidence>
<dbReference type="Pfam" id="PF01746">
    <property type="entry name" value="tRNA_m1G_MT"/>
    <property type="match status" value="1"/>
</dbReference>
<protein>
    <recommendedName>
        <fullName evidence="6 15">tRNA (guanine-N(1)-)-methyltransferase</fullName>
        <ecNumber evidence="5 15">2.1.1.228</ecNumber>
    </recommendedName>
    <alternativeName>
        <fullName evidence="12 15">M1G-methyltransferase</fullName>
    </alternativeName>
    <alternativeName>
        <fullName evidence="13 15">tRNA [GM37] methyltransferase</fullName>
    </alternativeName>
</protein>